<dbReference type="GO" id="GO:0000175">
    <property type="term" value="F:3'-5'-RNA exonuclease activity"/>
    <property type="evidence" value="ECO:0007669"/>
    <property type="project" value="TreeGrafter"/>
</dbReference>
<feature type="compositionally biased region" description="Low complexity" evidence="1">
    <location>
        <begin position="150"/>
        <end position="182"/>
    </location>
</feature>
<evidence type="ECO:0000313" key="3">
    <source>
        <dbReference type="EMBL" id="SZX67920.1"/>
    </source>
</evidence>
<name>A0A383VSP8_TETOB</name>
<feature type="region of interest" description="Disordered" evidence="1">
    <location>
        <begin position="150"/>
        <end position="232"/>
    </location>
</feature>
<feature type="compositionally biased region" description="Basic and acidic residues" evidence="1">
    <location>
        <begin position="465"/>
        <end position="478"/>
    </location>
</feature>
<dbReference type="Pfam" id="PF03372">
    <property type="entry name" value="Exo_endo_phos"/>
    <property type="match status" value="1"/>
</dbReference>
<dbReference type="InterPro" id="IPR005135">
    <property type="entry name" value="Endo/exonuclease/phosphatase"/>
</dbReference>
<feature type="compositionally biased region" description="Low complexity" evidence="1">
    <location>
        <begin position="837"/>
        <end position="848"/>
    </location>
</feature>
<dbReference type="Gene3D" id="3.60.10.10">
    <property type="entry name" value="Endonuclease/exonuclease/phosphatase"/>
    <property type="match status" value="3"/>
</dbReference>
<dbReference type="SUPFAM" id="SSF56219">
    <property type="entry name" value="DNase I-like"/>
    <property type="match status" value="2"/>
</dbReference>
<feature type="compositionally biased region" description="Low complexity" evidence="1">
    <location>
        <begin position="245"/>
        <end position="294"/>
    </location>
</feature>
<feature type="region of interest" description="Disordered" evidence="1">
    <location>
        <begin position="452"/>
        <end position="478"/>
    </location>
</feature>
<evidence type="ECO:0000313" key="4">
    <source>
        <dbReference type="Proteomes" id="UP000256970"/>
    </source>
</evidence>
<organism evidence="3 4">
    <name type="scientific">Tetradesmus obliquus</name>
    <name type="common">Green alga</name>
    <name type="synonym">Acutodesmus obliquus</name>
    <dbReference type="NCBI Taxonomy" id="3088"/>
    <lineage>
        <taxon>Eukaryota</taxon>
        <taxon>Viridiplantae</taxon>
        <taxon>Chlorophyta</taxon>
        <taxon>core chlorophytes</taxon>
        <taxon>Chlorophyceae</taxon>
        <taxon>CS clade</taxon>
        <taxon>Sphaeropleales</taxon>
        <taxon>Scenedesmaceae</taxon>
        <taxon>Tetradesmus</taxon>
    </lineage>
</organism>
<sequence length="906" mass="93562">MLEPWRFSVMSYNILADKYARHYRSYLYDNVPSTYLDWSHRRAAILAELAHLQPDILCLQEVDRYEELEAELEQLGYAGIYLQRDGGRRDGCATFWRTSLLQPALVRQLRYSQYDLKDNVALLVLFEPRGMRDSAAEGADSAQDGPLLQQQVQPQLSSPQLQQQERQEQQAQQQHKQDLLSQWLPRSWRNSSSGSGGGGPPHQQQHSKVHLRPAPPLHGSSSNNSGSSFLNPVYQLPADVDVQRSRSWAGSSPANSSSSAAGLGERSSASKSSSQGGRFGRLGSRSRSSKSAAAQTPAAAAAAAVGSNNEGLNDAAAAAVEQLQLAPEWQRCGLLVANTHIIFTPDKGEVKLGQARMLVQEASQMAEWYLQQQQELDEAAAAAAGSSSSSSGVRGGCAAVAPRGVATIIAGDFNATPHSPMYTFLSKGCIDLHKVNKRNVSHMSSAGSPFAKGYRGFRRVHRRRSTDEQRRSMDEPQRRLLEQQQQLGVVPASPSKLSSSSYGSVGSAGKQATVVGSGAAAGASAGTVVSIAAAADSRGLSVSAPPAADDAATAAGSSTSISFSAASNPSVSSSSAMQMQRPAAAALGAASPYSSPLAGSSQAANGGSSSSKQYRWSDKEVRRAAGMSYDELMEASSTAASEAAAAVAAAAATAAAAASAQSPACSCCEASSSSRTSAAAAAAPHSQKAKIARAAAAFGAHAAAGAGAAAATKAAAAAAETLEPMGSLDSSSAGAIAGVAAAAAAAAAAAGVGAGPPGQQLLLRHGSELRSSYASVLGQEPEYTSSHSLFMDTCDYVFYDANPVTLRQQQQQQQAHGFASNGTTKDTSAAADDDGSSDSSSSSGDDSVAAAAAPAGATYGYELQPVAVLLPPDGMKLSKGLPSRWLGSDHVCLVVDFELSLATKGL</sequence>
<dbReference type="Proteomes" id="UP000256970">
    <property type="component" value="Unassembled WGS sequence"/>
</dbReference>
<feature type="compositionally biased region" description="Low complexity" evidence="1">
    <location>
        <begin position="598"/>
        <end position="611"/>
    </location>
</feature>
<dbReference type="PANTHER" id="PTHR12121">
    <property type="entry name" value="CARBON CATABOLITE REPRESSOR PROTEIN 4"/>
    <property type="match status" value="1"/>
</dbReference>
<dbReference type="AlphaFoldDB" id="A0A383VSP8"/>
<accession>A0A383VSP8</accession>
<evidence type="ECO:0000259" key="2">
    <source>
        <dbReference type="Pfam" id="PF03372"/>
    </source>
</evidence>
<feature type="region of interest" description="Disordered" evidence="1">
    <location>
        <begin position="244"/>
        <end position="294"/>
    </location>
</feature>
<reference evidence="3 4" key="1">
    <citation type="submission" date="2016-10" db="EMBL/GenBank/DDBJ databases">
        <authorList>
            <person name="Cai Z."/>
        </authorList>
    </citation>
    <scope>NUCLEOTIDE SEQUENCE [LARGE SCALE GENOMIC DNA]</scope>
</reference>
<feature type="compositionally biased region" description="Basic residues" evidence="1">
    <location>
        <begin position="455"/>
        <end position="464"/>
    </location>
</feature>
<evidence type="ECO:0000256" key="1">
    <source>
        <dbReference type="SAM" id="MobiDB-lite"/>
    </source>
</evidence>
<gene>
    <name evidence="3" type="ORF">BQ4739_LOCUS8257</name>
</gene>
<keyword evidence="4" id="KW-1185">Reference proteome</keyword>
<proteinExistence type="predicted"/>
<feature type="region of interest" description="Disordered" evidence="1">
    <location>
        <begin position="598"/>
        <end position="617"/>
    </location>
</feature>
<dbReference type="PANTHER" id="PTHR12121:SF36">
    <property type="entry name" value="ENDONUCLEASE_EXONUCLEASE_PHOSPHATASE DOMAIN-CONTAINING PROTEIN"/>
    <property type="match status" value="1"/>
</dbReference>
<protein>
    <recommendedName>
        <fullName evidence="2">Endonuclease/exonuclease/phosphatase domain-containing protein</fullName>
    </recommendedName>
</protein>
<feature type="region of interest" description="Disordered" evidence="1">
    <location>
        <begin position="809"/>
        <end position="848"/>
    </location>
</feature>
<dbReference type="InterPro" id="IPR036691">
    <property type="entry name" value="Endo/exonu/phosph_ase_sf"/>
</dbReference>
<feature type="region of interest" description="Disordered" evidence="1">
    <location>
        <begin position="484"/>
        <end position="503"/>
    </location>
</feature>
<feature type="domain" description="Endonuclease/exonuclease/phosphatase" evidence="2">
    <location>
        <begin position="10"/>
        <end position="175"/>
    </location>
</feature>
<dbReference type="InterPro" id="IPR050410">
    <property type="entry name" value="CCR4/nocturin_mRNA_transcr"/>
</dbReference>
<feature type="compositionally biased region" description="Low complexity" evidence="1">
    <location>
        <begin position="219"/>
        <end position="228"/>
    </location>
</feature>
<dbReference type="EMBL" id="FNXT01000821">
    <property type="protein sequence ID" value="SZX67920.1"/>
    <property type="molecule type" value="Genomic_DNA"/>
</dbReference>